<feature type="region of interest" description="Disordered" evidence="1">
    <location>
        <begin position="286"/>
        <end position="309"/>
    </location>
</feature>
<evidence type="ECO:0000259" key="2">
    <source>
        <dbReference type="Pfam" id="PF02470"/>
    </source>
</evidence>
<feature type="domain" description="Mce/MlaD" evidence="2">
    <location>
        <begin position="45"/>
        <end position="112"/>
    </location>
</feature>
<reference evidence="3 4" key="1">
    <citation type="submission" date="2015-11" db="EMBL/GenBank/DDBJ databases">
        <title>Exploring the genomic traits of fungus-feeding bacterial genus Collimonas.</title>
        <authorList>
            <person name="Song C."/>
            <person name="Schmidt R."/>
            <person name="de Jager V."/>
            <person name="Krzyzanowska D."/>
            <person name="Jongedijk E."/>
            <person name="Cankar K."/>
            <person name="Beekwilder J."/>
            <person name="van Veen A."/>
            <person name="de Boer W."/>
            <person name="van Veen J.A."/>
            <person name="Garbeva P."/>
        </authorList>
    </citation>
    <scope>NUCLEOTIDE SEQUENCE [LARGE SCALE GENOMIC DNA]</scope>
    <source>
        <strain evidence="3 4">Ter282</strain>
    </source>
</reference>
<proteinExistence type="predicted"/>
<dbReference type="PANTHER" id="PTHR36698:SF2">
    <property type="entry name" value="MCE_MLAD DOMAIN-CONTAINING PROTEIN"/>
    <property type="match status" value="1"/>
</dbReference>
<evidence type="ECO:0000313" key="3">
    <source>
        <dbReference type="EMBL" id="AMP10159.1"/>
    </source>
</evidence>
<dbReference type="Pfam" id="PF02470">
    <property type="entry name" value="MlaD"/>
    <property type="match status" value="1"/>
</dbReference>
<gene>
    <name evidence="3" type="ORF">CAter282_2413</name>
</gene>
<accession>A0A127QJB8</accession>
<evidence type="ECO:0000313" key="4">
    <source>
        <dbReference type="Proteomes" id="UP000071778"/>
    </source>
</evidence>
<keyword evidence="4" id="KW-1185">Reference proteome</keyword>
<dbReference type="PATRIC" id="fig|279058.18.peg.2382"/>
<evidence type="ECO:0000256" key="1">
    <source>
        <dbReference type="SAM" id="MobiDB-lite"/>
    </source>
</evidence>
<dbReference type="EMBL" id="CP013235">
    <property type="protein sequence ID" value="AMP10159.1"/>
    <property type="molecule type" value="Genomic_DNA"/>
</dbReference>
<organism evidence="3 4">
    <name type="scientific">Collimonas arenae</name>
    <dbReference type="NCBI Taxonomy" id="279058"/>
    <lineage>
        <taxon>Bacteria</taxon>
        <taxon>Pseudomonadati</taxon>
        <taxon>Pseudomonadota</taxon>
        <taxon>Betaproteobacteria</taxon>
        <taxon>Burkholderiales</taxon>
        <taxon>Oxalobacteraceae</taxon>
        <taxon>Collimonas</taxon>
    </lineage>
</organism>
<dbReference type="PANTHER" id="PTHR36698">
    <property type="entry name" value="BLL5892 PROTEIN"/>
    <property type="match status" value="1"/>
</dbReference>
<sequence length="309" mass="33386">MENRAHALSAGLFLVLLCIGLIFVAIRLNGDTVDQQDYLLLSRTPVSGLNRNAPVRLRGVDVGKVKDIQFSPTDPHLILVKISVDKGTPINQGTYAQLSYLGITGLSFVQLDDDGSKPEKLALNSDEIGRIEMRPSFFDQVGNSGQELLRDTGQAAKRLNKLLDDDNLAELSATISNLKTASGRIADLAAELQPTLKTLPGISAHADKALARVDPLLANLNSLTQEVRTRVDTLDRVGRTADDLSQASQDLKDTLPPLRGMITDFSHSSHTLDHVLSDVQQQPQSLLFGRTPVPPGPGENGFSTPTATR</sequence>
<dbReference type="RefSeq" id="WP_061537218.1">
    <property type="nucleotide sequence ID" value="NZ_CP013235.1"/>
</dbReference>
<dbReference type="Proteomes" id="UP000071778">
    <property type="component" value="Chromosome"/>
</dbReference>
<name>A0A127QJB8_9BURK</name>
<dbReference type="InterPro" id="IPR003399">
    <property type="entry name" value="Mce/MlaD"/>
</dbReference>
<protein>
    <submittedName>
        <fullName evidence="3">Mce related family protein</fullName>
    </submittedName>
</protein>
<dbReference type="AlphaFoldDB" id="A0A127QJB8"/>